<evidence type="ECO:0000313" key="3">
    <source>
        <dbReference type="Proteomes" id="UP000827092"/>
    </source>
</evidence>
<sequence length="154" mass="17384">MHWITGVLTLVLCICMVHCKPCQNESDCAPGECCAKMMLHYDSGRCLRLGKEQSACNMVEEKKDGKYLRACPCCKGYTCTPKRGHNEIVIADFAIFLLRCQKTVHSEDGPTNMTTVSASEEKAMEEFVYEYDAAIDDHEAAKNKTKLKRKVKKH</sequence>
<feature type="chain" id="PRO_5044000649" evidence="1">
    <location>
        <begin position="20"/>
        <end position="154"/>
    </location>
</feature>
<gene>
    <name evidence="2" type="ORF">JTE90_009896</name>
</gene>
<name>A0AAV6UUL6_9ARAC</name>
<protein>
    <submittedName>
        <fullName evidence="2">Uncharacterized protein</fullName>
    </submittedName>
</protein>
<accession>A0AAV6UUL6</accession>
<dbReference type="EMBL" id="JAFNEN010000251">
    <property type="protein sequence ID" value="KAG8188022.1"/>
    <property type="molecule type" value="Genomic_DNA"/>
</dbReference>
<evidence type="ECO:0000313" key="2">
    <source>
        <dbReference type="EMBL" id="KAG8188022.1"/>
    </source>
</evidence>
<feature type="signal peptide" evidence="1">
    <location>
        <begin position="1"/>
        <end position="19"/>
    </location>
</feature>
<comment type="caution">
    <text evidence="2">The sequence shown here is derived from an EMBL/GenBank/DDBJ whole genome shotgun (WGS) entry which is preliminary data.</text>
</comment>
<keyword evidence="3" id="KW-1185">Reference proteome</keyword>
<evidence type="ECO:0000256" key="1">
    <source>
        <dbReference type="SAM" id="SignalP"/>
    </source>
</evidence>
<proteinExistence type="predicted"/>
<dbReference type="Proteomes" id="UP000827092">
    <property type="component" value="Unassembled WGS sequence"/>
</dbReference>
<keyword evidence="1" id="KW-0732">Signal</keyword>
<dbReference type="AlphaFoldDB" id="A0AAV6UUL6"/>
<organism evidence="2 3">
    <name type="scientific">Oedothorax gibbosus</name>
    <dbReference type="NCBI Taxonomy" id="931172"/>
    <lineage>
        <taxon>Eukaryota</taxon>
        <taxon>Metazoa</taxon>
        <taxon>Ecdysozoa</taxon>
        <taxon>Arthropoda</taxon>
        <taxon>Chelicerata</taxon>
        <taxon>Arachnida</taxon>
        <taxon>Araneae</taxon>
        <taxon>Araneomorphae</taxon>
        <taxon>Entelegynae</taxon>
        <taxon>Araneoidea</taxon>
        <taxon>Linyphiidae</taxon>
        <taxon>Erigoninae</taxon>
        <taxon>Oedothorax</taxon>
    </lineage>
</organism>
<dbReference type="Gene3D" id="2.10.80.10">
    <property type="entry name" value="Lipase, subunit A"/>
    <property type="match status" value="1"/>
</dbReference>
<reference evidence="2 3" key="1">
    <citation type="journal article" date="2022" name="Nat. Ecol. Evol.">
        <title>A masculinizing supergene underlies an exaggerated male reproductive morph in a spider.</title>
        <authorList>
            <person name="Hendrickx F."/>
            <person name="De Corte Z."/>
            <person name="Sonet G."/>
            <person name="Van Belleghem S.M."/>
            <person name="Kostlbacher S."/>
            <person name="Vangestel C."/>
        </authorList>
    </citation>
    <scope>NUCLEOTIDE SEQUENCE [LARGE SCALE GENOMIC DNA]</scope>
    <source>
        <strain evidence="2">W744_W776</strain>
    </source>
</reference>